<dbReference type="EC" id="4.1.3.27" evidence="5 15"/>
<comment type="function">
    <text evidence="13 15">Part of a heterotetrameric complex that catalyzes the two-step biosynthesis of anthranilate, an intermediate in the biosynthesis of L-tryptophan. In the first step, the glutamine-binding beta subunit (TrpG) of anthranilate synthase (AS) provides the glutamine amidotransferase activity which generates ammonia as a substrate that, along with chorismate, is used in the second step, catalyzed by the large alpha subunit of AS (TrpE) to produce anthranilate. In the absence of TrpG, TrpE can synthesize anthranilate directly from chorismate and high concentrations of ammonia.</text>
</comment>
<comment type="subunit">
    <text evidence="4 15">Heterotetramer consisting of two non-identical subunits: a beta subunit (TrpG) and a large alpha subunit (TrpE).</text>
</comment>
<keyword evidence="10 15" id="KW-0460">Magnesium</keyword>
<evidence type="ECO:0000256" key="11">
    <source>
        <dbReference type="ARBA" id="ARBA00023141"/>
    </source>
</evidence>
<keyword evidence="19" id="KW-1185">Reference proteome</keyword>
<keyword evidence="9 15" id="KW-0822">Tryptophan biosynthesis</keyword>
<evidence type="ECO:0000256" key="6">
    <source>
        <dbReference type="ARBA" id="ARBA00020653"/>
    </source>
</evidence>
<evidence type="ECO:0000313" key="18">
    <source>
        <dbReference type="EMBL" id="BBG29443.1"/>
    </source>
</evidence>
<feature type="domain" description="Anthranilate synthase component I N-terminal" evidence="17">
    <location>
        <begin position="27"/>
        <end position="168"/>
    </location>
</feature>
<dbReference type="GO" id="GO:0004049">
    <property type="term" value="F:anthranilate synthase activity"/>
    <property type="evidence" value="ECO:0007669"/>
    <property type="project" value="UniProtKB-EC"/>
</dbReference>
<reference evidence="18 19" key="1">
    <citation type="submission" date="2018-09" db="EMBL/GenBank/DDBJ databases">
        <title>Zymobacter palmae IAM14233 (=T109) whole genome analysis.</title>
        <authorList>
            <person name="Yanase H."/>
        </authorList>
    </citation>
    <scope>NUCLEOTIDE SEQUENCE [LARGE SCALE GENOMIC DNA]</scope>
    <source>
        <strain evidence="18 19">IAM14233</strain>
    </source>
</reference>
<comment type="cofactor">
    <cofactor evidence="1 15">
        <name>Mg(2+)</name>
        <dbReference type="ChEBI" id="CHEBI:18420"/>
    </cofactor>
</comment>
<evidence type="ECO:0000256" key="2">
    <source>
        <dbReference type="ARBA" id="ARBA00004873"/>
    </source>
</evidence>
<dbReference type="PANTHER" id="PTHR11236">
    <property type="entry name" value="AMINOBENZOATE/ANTHRANILATE SYNTHASE"/>
    <property type="match status" value="1"/>
</dbReference>
<dbReference type="Pfam" id="PF00425">
    <property type="entry name" value="Chorismate_bind"/>
    <property type="match status" value="1"/>
</dbReference>
<evidence type="ECO:0000256" key="13">
    <source>
        <dbReference type="ARBA" id="ARBA00025634"/>
    </source>
</evidence>
<dbReference type="InterPro" id="IPR015890">
    <property type="entry name" value="Chorismate_C"/>
</dbReference>
<evidence type="ECO:0000256" key="1">
    <source>
        <dbReference type="ARBA" id="ARBA00001946"/>
    </source>
</evidence>
<proteinExistence type="inferred from homology"/>
<evidence type="ECO:0000256" key="12">
    <source>
        <dbReference type="ARBA" id="ARBA00023239"/>
    </source>
</evidence>
<evidence type="ECO:0000256" key="4">
    <source>
        <dbReference type="ARBA" id="ARBA00011575"/>
    </source>
</evidence>
<dbReference type="GO" id="GO:0000162">
    <property type="term" value="P:L-tryptophan biosynthetic process"/>
    <property type="evidence" value="ECO:0007669"/>
    <property type="project" value="UniProtKB-UniPathway"/>
</dbReference>
<gene>
    <name evidence="15" type="primary">trpE</name>
    <name evidence="18" type="ORF">ZBT109_0665</name>
</gene>
<keyword evidence="7 15" id="KW-0028">Amino-acid biosynthesis</keyword>
<dbReference type="InterPro" id="IPR005256">
    <property type="entry name" value="Anth_synth_I_PabB"/>
</dbReference>
<keyword evidence="8 15" id="KW-0479">Metal-binding</keyword>
<dbReference type="STRING" id="1123510.GCA_000620025_01980"/>
<keyword evidence="12 15" id="KW-0456">Lyase</keyword>
<dbReference type="PANTHER" id="PTHR11236:SF48">
    <property type="entry name" value="ISOCHORISMATE SYNTHASE MENF"/>
    <property type="match status" value="1"/>
</dbReference>
<evidence type="ECO:0000256" key="15">
    <source>
        <dbReference type="RuleBase" id="RU364045"/>
    </source>
</evidence>
<dbReference type="InterPro" id="IPR019999">
    <property type="entry name" value="Anth_synth_I-like"/>
</dbReference>
<evidence type="ECO:0000259" key="17">
    <source>
        <dbReference type="Pfam" id="PF04715"/>
    </source>
</evidence>
<evidence type="ECO:0000256" key="14">
    <source>
        <dbReference type="ARBA" id="ARBA00047683"/>
    </source>
</evidence>
<sequence length="495" mass="55456">MMTPERFASLAEAGYNRIPVTRELLADLDTPLSTYMKLADAPWSFLLESVQGDEKWGRYSWIGLPCRERIEVRGHVVRRFKDGYQVGATEVADPLEWIEQFRLRFKVPEEPDSRLNGGLVGYFGYDTVRYIEPRLAGIEKPDPLEIPDILLLVANDFVVFDSFSNSLKLMTYVDPSEDNAYGRAQEYLSTLEHQLRDSVLTPEQTKAGVVSDPTSEDDFFSSFSQQDYEAAVERIKEYIRAGDLMQCVPSQRMSTRCKVSPLVLYRALRNISPSPYMFYFNFEDHHVVGASPEILARVENGQVTVRPIAGTIKRGRNAEEDSAQAEALINDPKERAEHVMLIDLGRNDVGRISEDGSVSVTDTMVIERYSHVMHITSNVVGTLRKNLGPMDVLRATFPAGTLSGAPKIRALEIIDELEPVKRGIYSGAIGYLAWQGNMDMAIGIRTAVIKDGNLHLQAGAGIVADSVPEKEWEETLNKRAAMFKAIELAERGLNL</sequence>
<accession>A0A348HCU1</accession>
<evidence type="ECO:0000256" key="7">
    <source>
        <dbReference type="ARBA" id="ARBA00022605"/>
    </source>
</evidence>
<comment type="similarity">
    <text evidence="3 15">Belongs to the anthranilate synthase component I family.</text>
</comment>
<dbReference type="KEGG" id="zpl:ZBT109_0665"/>
<dbReference type="EMBL" id="AP018933">
    <property type="protein sequence ID" value="BBG29443.1"/>
    <property type="molecule type" value="Genomic_DNA"/>
</dbReference>
<evidence type="ECO:0000256" key="10">
    <source>
        <dbReference type="ARBA" id="ARBA00022842"/>
    </source>
</evidence>
<name>A0A348HCU1_9GAMM</name>
<comment type="catalytic activity">
    <reaction evidence="14 15">
        <text>chorismate + L-glutamine = anthranilate + pyruvate + L-glutamate + H(+)</text>
        <dbReference type="Rhea" id="RHEA:21732"/>
        <dbReference type="ChEBI" id="CHEBI:15361"/>
        <dbReference type="ChEBI" id="CHEBI:15378"/>
        <dbReference type="ChEBI" id="CHEBI:16567"/>
        <dbReference type="ChEBI" id="CHEBI:29748"/>
        <dbReference type="ChEBI" id="CHEBI:29985"/>
        <dbReference type="ChEBI" id="CHEBI:58359"/>
        <dbReference type="EC" id="4.1.3.27"/>
    </reaction>
</comment>
<dbReference type="PRINTS" id="PR00095">
    <property type="entry name" value="ANTSNTHASEI"/>
</dbReference>
<evidence type="ECO:0000259" key="16">
    <source>
        <dbReference type="Pfam" id="PF00425"/>
    </source>
</evidence>
<dbReference type="Gene3D" id="3.60.120.10">
    <property type="entry name" value="Anthranilate synthase"/>
    <property type="match status" value="1"/>
</dbReference>
<dbReference type="NCBIfam" id="TIGR00564">
    <property type="entry name" value="trpE_most"/>
    <property type="match status" value="1"/>
</dbReference>
<dbReference type="Pfam" id="PF04715">
    <property type="entry name" value="Anth_synt_I_N"/>
    <property type="match status" value="1"/>
</dbReference>
<keyword evidence="11 15" id="KW-0057">Aromatic amino acid biosynthesis</keyword>
<organism evidence="18 19">
    <name type="scientific">Zymobacter palmae</name>
    <dbReference type="NCBI Taxonomy" id="33074"/>
    <lineage>
        <taxon>Bacteria</taxon>
        <taxon>Pseudomonadati</taxon>
        <taxon>Pseudomonadota</taxon>
        <taxon>Gammaproteobacteria</taxon>
        <taxon>Oceanospirillales</taxon>
        <taxon>Halomonadaceae</taxon>
        <taxon>Zymobacter group</taxon>
        <taxon>Zymobacter</taxon>
    </lineage>
</organism>
<comment type="pathway">
    <text evidence="2 15">Amino-acid biosynthesis; L-tryptophan biosynthesis; L-tryptophan from chorismate: step 1/5.</text>
</comment>
<dbReference type="InterPro" id="IPR006805">
    <property type="entry name" value="Anth_synth_I_N"/>
</dbReference>
<feature type="domain" description="Chorismate-utilising enzyme C-terminal" evidence="16">
    <location>
        <begin position="225"/>
        <end position="478"/>
    </location>
</feature>
<dbReference type="UniPathway" id="UPA00035">
    <property type="reaction ID" value="UER00040"/>
</dbReference>
<dbReference type="AlphaFoldDB" id="A0A348HCU1"/>
<evidence type="ECO:0000256" key="5">
    <source>
        <dbReference type="ARBA" id="ARBA00012266"/>
    </source>
</evidence>
<evidence type="ECO:0000313" key="19">
    <source>
        <dbReference type="Proteomes" id="UP000267342"/>
    </source>
</evidence>
<evidence type="ECO:0000256" key="8">
    <source>
        <dbReference type="ARBA" id="ARBA00022723"/>
    </source>
</evidence>
<evidence type="ECO:0000256" key="3">
    <source>
        <dbReference type="ARBA" id="ARBA00009562"/>
    </source>
</evidence>
<protein>
    <recommendedName>
        <fullName evidence="6 15">Anthranilate synthase component 1</fullName>
        <ecNumber evidence="5 15">4.1.3.27</ecNumber>
    </recommendedName>
</protein>
<dbReference type="Proteomes" id="UP000267342">
    <property type="component" value="Chromosome"/>
</dbReference>
<dbReference type="SUPFAM" id="SSF56322">
    <property type="entry name" value="ADC synthase"/>
    <property type="match status" value="1"/>
</dbReference>
<dbReference type="InterPro" id="IPR005801">
    <property type="entry name" value="ADC_synthase"/>
</dbReference>
<dbReference type="GO" id="GO:0046872">
    <property type="term" value="F:metal ion binding"/>
    <property type="evidence" value="ECO:0007669"/>
    <property type="project" value="UniProtKB-KW"/>
</dbReference>
<evidence type="ECO:0000256" key="9">
    <source>
        <dbReference type="ARBA" id="ARBA00022822"/>
    </source>
</evidence>